<organism evidence="1 2">
    <name type="scientific">Corynebacterium phage C3PO</name>
    <dbReference type="NCBI Taxonomy" id="2047868"/>
    <lineage>
        <taxon>Viruses</taxon>
        <taxon>Duplodnaviria</taxon>
        <taxon>Heunggongvirae</taxon>
        <taxon>Uroviricota</taxon>
        <taxon>Caudoviricetes</taxon>
        <taxon>Zierdtviridae</taxon>
        <taxon>Toshachvirinae</taxon>
        <taxon>Ceetrepovirus</taxon>
        <taxon>Ceetrepovirus C3PO</taxon>
        <taxon>Corynebacterium virus C3PO</taxon>
    </lineage>
</organism>
<proteinExistence type="predicted"/>
<protein>
    <submittedName>
        <fullName evidence="1">Uncharacterized protein</fullName>
    </submittedName>
</protein>
<evidence type="ECO:0000313" key="1">
    <source>
        <dbReference type="EMBL" id="ATW58497.1"/>
    </source>
</evidence>
<reference evidence="1 2" key="1">
    <citation type="submission" date="2017-10" db="EMBL/GenBank/DDBJ databases">
        <authorList>
            <person name="Almansoob K.M."/>
            <person name="Barra A."/>
            <person name="Canlas S.M."/>
            <person name="Chawla N."/>
            <person name="Johnson B.N."/>
            <person name="Kuhl M.D."/>
            <person name="Lin J.Y."/>
            <person name="Patel D.V."/>
            <person name="Reddy A.G."/>
            <person name="Sobol L."/>
            <person name="Solorzano-Papili D."/>
            <person name="Monti D.L."/>
            <person name="Stoner T.H."/>
            <person name="Garlena R.A."/>
            <person name="Russell D.A."/>
            <person name="Pope W.H."/>
            <person name="Jacobs-Sera D."/>
            <person name="Hatfull G.F."/>
        </authorList>
    </citation>
    <scope>NUCLEOTIDE SEQUENCE [LARGE SCALE GENOMIC DNA]</scope>
</reference>
<evidence type="ECO:0000313" key="2">
    <source>
        <dbReference type="Proteomes" id="UP000241822"/>
    </source>
</evidence>
<accession>A0A2H4P8E3</accession>
<name>A0A2H4P8E3_9CAUD</name>
<gene>
    <name evidence="1" type="ORF">SEA_C3PO_89</name>
</gene>
<dbReference type="EMBL" id="MG198776">
    <property type="protein sequence ID" value="ATW58497.1"/>
    <property type="molecule type" value="Genomic_DNA"/>
</dbReference>
<dbReference type="OrthoDB" id="30801at10239"/>
<dbReference type="Proteomes" id="UP000241822">
    <property type="component" value="Segment"/>
</dbReference>
<keyword evidence="2" id="KW-1185">Reference proteome</keyword>
<sequence>MLGSRVYLKTRYINQNTESTIMTALVNPLSPSMLRDAAESVVSDVLMWAKYRIEISENVDLAIAEVLAGLAGYLESESITDMDDVETIVSDFCDEVAGSLESMRGNGLATDITDGDVIYTADILTYYTENSNEVEEAFSSCYNLGEFDSISAAITAGVACALDNIASDEISGVIEAFETWAKKEMTEHIFA</sequence>